<evidence type="ECO:0000313" key="2">
    <source>
        <dbReference type="Proteomes" id="UP000286712"/>
    </source>
</evidence>
<evidence type="ECO:0000313" key="1">
    <source>
        <dbReference type="EMBL" id="RTH24714.1"/>
    </source>
</evidence>
<dbReference type="AlphaFoldDB" id="A0A430RWE5"/>
<proteinExistence type="predicted"/>
<gene>
    <name evidence="1" type="ORF">CSW40_08050</name>
</gene>
<name>A0A430RWE5_THESC</name>
<reference evidence="1 2" key="1">
    <citation type="journal article" date="2019" name="Extremophiles">
        <title>Biogeography of thermophiles and predominance of Thermus scotoductus in domestic water heaters.</title>
        <authorList>
            <person name="Wilpiszeski R.L."/>
            <person name="Zhang Z."/>
            <person name="House C.H."/>
        </authorList>
    </citation>
    <scope>NUCLEOTIDE SEQUENCE [LARGE SCALE GENOMIC DNA]</scope>
    <source>
        <strain evidence="1 2">27_S27</strain>
    </source>
</reference>
<comment type="caution">
    <text evidence="1">The sequence shown here is derived from an EMBL/GenBank/DDBJ whole genome shotgun (WGS) entry which is preliminary data.</text>
</comment>
<sequence length="284" mass="30412">MPTIEELLDFLASRGIPDEWQPAETIESGGGTIPKTSSKGLVRSSTNEIIEVGAFARIMAQYAMRDRAAVRAASTLGGLALDLASSAHKALWDVVNWRIQTGRLYIPHKYVISGLSVSAGTGRSLSIAAGEAVHGGYRRYYDSRPNAIAVPMNPNSYAVSYVLYLDNNGNPYLVEGQTAPEGGLALARITVPAGDTGTTFQGTITDLRTFGNPTLPPVFSRTVSLPNAFRDTTYGVYLHLESAGLGGDVSLVVVSKTRNAFAVEHRGTADDVVVRWMTVYMGVL</sequence>
<dbReference type="Proteomes" id="UP000286712">
    <property type="component" value="Unassembled WGS sequence"/>
</dbReference>
<dbReference type="EMBL" id="PELW01000222">
    <property type="protein sequence ID" value="RTH24714.1"/>
    <property type="molecule type" value="Genomic_DNA"/>
</dbReference>
<dbReference type="RefSeq" id="WP_126213122.1">
    <property type="nucleotide sequence ID" value="NZ_PELW01000222.1"/>
</dbReference>
<accession>A0A430RWE5</accession>
<organism evidence="1 2">
    <name type="scientific">Thermus scotoductus</name>
    <dbReference type="NCBI Taxonomy" id="37636"/>
    <lineage>
        <taxon>Bacteria</taxon>
        <taxon>Thermotogati</taxon>
        <taxon>Deinococcota</taxon>
        <taxon>Deinococci</taxon>
        <taxon>Thermales</taxon>
        <taxon>Thermaceae</taxon>
        <taxon>Thermus</taxon>
    </lineage>
</organism>
<protein>
    <submittedName>
        <fullName evidence="1">Uncharacterized protein</fullName>
    </submittedName>
</protein>